<dbReference type="PROSITE" id="PS51186">
    <property type="entry name" value="GNAT"/>
    <property type="match status" value="1"/>
</dbReference>
<accession>A0A9D1FNN3</accession>
<evidence type="ECO:0000259" key="3">
    <source>
        <dbReference type="PROSITE" id="PS51186"/>
    </source>
</evidence>
<dbReference type="AlphaFoldDB" id="A0A9D1FNN3"/>
<protein>
    <submittedName>
        <fullName evidence="4">GNAT family N-acetyltransferase</fullName>
    </submittedName>
</protein>
<proteinExistence type="predicted"/>
<evidence type="ECO:0000256" key="2">
    <source>
        <dbReference type="ARBA" id="ARBA00023315"/>
    </source>
</evidence>
<dbReference type="Gene3D" id="3.40.630.30">
    <property type="match status" value="1"/>
</dbReference>
<reference evidence="4" key="2">
    <citation type="journal article" date="2021" name="PeerJ">
        <title>Extensive microbial diversity within the chicken gut microbiome revealed by metagenomics and culture.</title>
        <authorList>
            <person name="Gilroy R."/>
            <person name="Ravi A."/>
            <person name="Getino M."/>
            <person name="Pursley I."/>
            <person name="Horton D.L."/>
            <person name="Alikhan N.F."/>
            <person name="Baker D."/>
            <person name="Gharbi K."/>
            <person name="Hall N."/>
            <person name="Watson M."/>
            <person name="Adriaenssens E.M."/>
            <person name="Foster-Nyarko E."/>
            <person name="Jarju S."/>
            <person name="Secka A."/>
            <person name="Antonio M."/>
            <person name="Oren A."/>
            <person name="Chaudhuri R.R."/>
            <person name="La Ragione R."/>
            <person name="Hildebrand F."/>
            <person name="Pallen M.J."/>
        </authorList>
    </citation>
    <scope>NUCLEOTIDE SEQUENCE</scope>
    <source>
        <strain evidence="4">CHK199-13235</strain>
    </source>
</reference>
<dbReference type="Pfam" id="PF00583">
    <property type="entry name" value="Acetyltransf_1"/>
    <property type="match status" value="1"/>
</dbReference>
<keyword evidence="2" id="KW-0012">Acyltransferase</keyword>
<comment type="caution">
    <text evidence="4">The sequence shown here is derived from an EMBL/GenBank/DDBJ whole genome shotgun (WGS) entry which is preliminary data.</text>
</comment>
<evidence type="ECO:0000313" key="5">
    <source>
        <dbReference type="Proteomes" id="UP000824002"/>
    </source>
</evidence>
<dbReference type="Proteomes" id="UP000824002">
    <property type="component" value="Unassembled WGS sequence"/>
</dbReference>
<evidence type="ECO:0000256" key="1">
    <source>
        <dbReference type="ARBA" id="ARBA00022679"/>
    </source>
</evidence>
<organism evidence="4 5">
    <name type="scientific">Candidatus Merdivicinus excrementipullorum</name>
    <dbReference type="NCBI Taxonomy" id="2840867"/>
    <lineage>
        <taxon>Bacteria</taxon>
        <taxon>Bacillati</taxon>
        <taxon>Bacillota</taxon>
        <taxon>Clostridia</taxon>
        <taxon>Eubacteriales</taxon>
        <taxon>Oscillospiraceae</taxon>
        <taxon>Oscillospiraceae incertae sedis</taxon>
        <taxon>Candidatus Merdivicinus</taxon>
    </lineage>
</organism>
<keyword evidence="1" id="KW-0808">Transferase</keyword>
<dbReference type="SUPFAM" id="SSF55729">
    <property type="entry name" value="Acyl-CoA N-acyltransferases (Nat)"/>
    <property type="match status" value="1"/>
</dbReference>
<sequence>MTYRIMEEGDIDRVVPFYIEYYNTHDGDGWTYETTYRRIHQVWSREDSYCLLMEEDGAPIGFAMGYLEQFHDISAYDLAEIVVDGRYQSRGLGTRLMAELERRVKELGASMVQLLAVNDEMHRHFYGKLGYKDAANLVIKGKWL</sequence>
<gene>
    <name evidence="4" type="ORF">IAB51_06855</name>
</gene>
<dbReference type="InterPro" id="IPR016181">
    <property type="entry name" value="Acyl_CoA_acyltransferase"/>
</dbReference>
<dbReference type="CDD" id="cd04301">
    <property type="entry name" value="NAT_SF"/>
    <property type="match status" value="1"/>
</dbReference>
<evidence type="ECO:0000313" key="4">
    <source>
        <dbReference type="EMBL" id="HIS76515.1"/>
    </source>
</evidence>
<dbReference type="PANTHER" id="PTHR43877">
    <property type="entry name" value="AMINOALKYLPHOSPHONATE N-ACETYLTRANSFERASE-RELATED-RELATED"/>
    <property type="match status" value="1"/>
</dbReference>
<feature type="domain" description="N-acetyltransferase" evidence="3">
    <location>
        <begin position="1"/>
        <end position="144"/>
    </location>
</feature>
<dbReference type="InterPro" id="IPR000182">
    <property type="entry name" value="GNAT_dom"/>
</dbReference>
<dbReference type="EMBL" id="DVJP01000045">
    <property type="protein sequence ID" value="HIS76515.1"/>
    <property type="molecule type" value="Genomic_DNA"/>
</dbReference>
<dbReference type="GO" id="GO:0016747">
    <property type="term" value="F:acyltransferase activity, transferring groups other than amino-acyl groups"/>
    <property type="evidence" value="ECO:0007669"/>
    <property type="project" value="InterPro"/>
</dbReference>
<name>A0A9D1FNN3_9FIRM</name>
<dbReference type="PANTHER" id="PTHR43877:SF2">
    <property type="entry name" value="AMINOALKYLPHOSPHONATE N-ACETYLTRANSFERASE-RELATED"/>
    <property type="match status" value="1"/>
</dbReference>
<dbReference type="InterPro" id="IPR050832">
    <property type="entry name" value="Bact_Acetyltransf"/>
</dbReference>
<reference evidence="4" key="1">
    <citation type="submission" date="2020-10" db="EMBL/GenBank/DDBJ databases">
        <authorList>
            <person name="Gilroy R."/>
        </authorList>
    </citation>
    <scope>NUCLEOTIDE SEQUENCE</scope>
    <source>
        <strain evidence="4">CHK199-13235</strain>
    </source>
</reference>